<organism evidence="1 2">
    <name type="scientific">Thelephora ganbajun</name>
    <name type="common">Ganba fungus</name>
    <dbReference type="NCBI Taxonomy" id="370292"/>
    <lineage>
        <taxon>Eukaryota</taxon>
        <taxon>Fungi</taxon>
        <taxon>Dikarya</taxon>
        <taxon>Basidiomycota</taxon>
        <taxon>Agaricomycotina</taxon>
        <taxon>Agaricomycetes</taxon>
        <taxon>Thelephorales</taxon>
        <taxon>Thelephoraceae</taxon>
        <taxon>Thelephora</taxon>
    </lineage>
</organism>
<accession>A0ACB6Z4T7</accession>
<name>A0ACB6Z4T7_THEGA</name>
<gene>
    <name evidence="1" type="ORF">BDM02DRAFT_894903</name>
</gene>
<keyword evidence="2" id="KW-1185">Reference proteome</keyword>
<dbReference type="Proteomes" id="UP000886501">
    <property type="component" value="Unassembled WGS sequence"/>
</dbReference>
<dbReference type="EMBL" id="MU118129">
    <property type="protein sequence ID" value="KAF9644593.1"/>
    <property type="molecule type" value="Genomic_DNA"/>
</dbReference>
<protein>
    <submittedName>
        <fullName evidence="1">Uncharacterized protein</fullName>
    </submittedName>
</protein>
<reference evidence="1" key="1">
    <citation type="submission" date="2019-10" db="EMBL/GenBank/DDBJ databases">
        <authorList>
            <consortium name="DOE Joint Genome Institute"/>
            <person name="Kuo A."/>
            <person name="Miyauchi S."/>
            <person name="Kiss E."/>
            <person name="Drula E."/>
            <person name="Kohler A."/>
            <person name="Sanchez-Garcia M."/>
            <person name="Andreopoulos B."/>
            <person name="Barry K.W."/>
            <person name="Bonito G."/>
            <person name="Buee M."/>
            <person name="Carver A."/>
            <person name="Chen C."/>
            <person name="Cichocki N."/>
            <person name="Clum A."/>
            <person name="Culley D."/>
            <person name="Crous P.W."/>
            <person name="Fauchery L."/>
            <person name="Girlanda M."/>
            <person name="Hayes R."/>
            <person name="Keri Z."/>
            <person name="Labutti K."/>
            <person name="Lipzen A."/>
            <person name="Lombard V."/>
            <person name="Magnuson J."/>
            <person name="Maillard F."/>
            <person name="Morin E."/>
            <person name="Murat C."/>
            <person name="Nolan M."/>
            <person name="Ohm R."/>
            <person name="Pangilinan J."/>
            <person name="Pereira M."/>
            <person name="Perotto S."/>
            <person name="Peter M."/>
            <person name="Riley R."/>
            <person name="Sitrit Y."/>
            <person name="Stielow B."/>
            <person name="Szollosi G."/>
            <person name="Zifcakova L."/>
            <person name="Stursova M."/>
            <person name="Spatafora J.W."/>
            <person name="Tedersoo L."/>
            <person name="Vaario L.-M."/>
            <person name="Yamada A."/>
            <person name="Yan M."/>
            <person name="Wang P."/>
            <person name="Xu J."/>
            <person name="Bruns T."/>
            <person name="Baldrian P."/>
            <person name="Vilgalys R."/>
            <person name="Henrissat B."/>
            <person name="Grigoriev I.V."/>
            <person name="Hibbett D."/>
            <person name="Nagy L.G."/>
            <person name="Martin F.M."/>
        </authorList>
    </citation>
    <scope>NUCLEOTIDE SEQUENCE</scope>
    <source>
        <strain evidence="1">P2</strain>
    </source>
</reference>
<proteinExistence type="predicted"/>
<evidence type="ECO:0000313" key="2">
    <source>
        <dbReference type="Proteomes" id="UP000886501"/>
    </source>
</evidence>
<sequence length="169" mass="19521">MTPHAFSCLFIWSLDVCNTYFPYSRCRPAHLSQSNTWATPLDLLSCSCFILCVSNCLCICDIAPRPDVSVFSLFFRLVFHPISVLLPIHVTPSTLHPRPSTFYPIPSFSLSLTVRLGITQLMRRNCKRTAYFNDLRFEGSLYDSLAQVSQIRDIDKLPKTVYLCRYRRR</sequence>
<comment type="caution">
    <text evidence="1">The sequence shown here is derived from an EMBL/GenBank/DDBJ whole genome shotgun (WGS) entry which is preliminary data.</text>
</comment>
<reference evidence="1" key="2">
    <citation type="journal article" date="2020" name="Nat. Commun.">
        <title>Large-scale genome sequencing of mycorrhizal fungi provides insights into the early evolution of symbiotic traits.</title>
        <authorList>
            <person name="Miyauchi S."/>
            <person name="Kiss E."/>
            <person name="Kuo A."/>
            <person name="Drula E."/>
            <person name="Kohler A."/>
            <person name="Sanchez-Garcia M."/>
            <person name="Morin E."/>
            <person name="Andreopoulos B."/>
            <person name="Barry K.W."/>
            <person name="Bonito G."/>
            <person name="Buee M."/>
            <person name="Carver A."/>
            <person name="Chen C."/>
            <person name="Cichocki N."/>
            <person name="Clum A."/>
            <person name="Culley D."/>
            <person name="Crous P.W."/>
            <person name="Fauchery L."/>
            <person name="Girlanda M."/>
            <person name="Hayes R.D."/>
            <person name="Keri Z."/>
            <person name="LaButti K."/>
            <person name="Lipzen A."/>
            <person name="Lombard V."/>
            <person name="Magnuson J."/>
            <person name="Maillard F."/>
            <person name="Murat C."/>
            <person name="Nolan M."/>
            <person name="Ohm R.A."/>
            <person name="Pangilinan J."/>
            <person name="Pereira M.F."/>
            <person name="Perotto S."/>
            <person name="Peter M."/>
            <person name="Pfister S."/>
            <person name="Riley R."/>
            <person name="Sitrit Y."/>
            <person name="Stielow J.B."/>
            <person name="Szollosi G."/>
            <person name="Zifcakova L."/>
            <person name="Stursova M."/>
            <person name="Spatafora J.W."/>
            <person name="Tedersoo L."/>
            <person name="Vaario L.M."/>
            <person name="Yamada A."/>
            <person name="Yan M."/>
            <person name="Wang P."/>
            <person name="Xu J."/>
            <person name="Bruns T."/>
            <person name="Baldrian P."/>
            <person name="Vilgalys R."/>
            <person name="Dunand C."/>
            <person name="Henrissat B."/>
            <person name="Grigoriev I.V."/>
            <person name="Hibbett D."/>
            <person name="Nagy L.G."/>
            <person name="Martin F.M."/>
        </authorList>
    </citation>
    <scope>NUCLEOTIDE SEQUENCE</scope>
    <source>
        <strain evidence="1">P2</strain>
    </source>
</reference>
<evidence type="ECO:0000313" key="1">
    <source>
        <dbReference type="EMBL" id="KAF9644593.1"/>
    </source>
</evidence>